<dbReference type="Pfam" id="PF02958">
    <property type="entry name" value="EcKL"/>
    <property type="match status" value="1"/>
</dbReference>
<dbReference type="InterPro" id="IPR015897">
    <property type="entry name" value="CHK_kinase-like"/>
</dbReference>
<keyword evidence="3" id="KW-1185">Reference proteome</keyword>
<dbReference type="Proteomes" id="UP001233999">
    <property type="component" value="Unassembled WGS sequence"/>
</dbReference>
<dbReference type="PANTHER" id="PTHR11012">
    <property type="entry name" value="PROTEIN KINASE-LIKE DOMAIN-CONTAINING"/>
    <property type="match status" value="1"/>
</dbReference>
<reference evidence="2" key="2">
    <citation type="submission" date="2023-05" db="EMBL/GenBank/DDBJ databases">
        <authorList>
            <person name="Fouks B."/>
        </authorList>
    </citation>
    <scope>NUCLEOTIDE SEQUENCE</scope>
    <source>
        <strain evidence="2">Stay&amp;Tobe</strain>
        <tissue evidence="2">Testes</tissue>
    </source>
</reference>
<proteinExistence type="predicted"/>
<dbReference type="SUPFAM" id="SSF56112">
    <property type="entry name" value="Protein kinase-like (PK-like)"/>
    <property type="match status" value="1"/>
</dbReference>
<sequence>MCSAPTWLNNQFLEEALNSKDENNVRVLTSEITRATAPGDNYGSDMYRAAISISKNGAQEKKSLIVKAELTSPEMRKIISEGNVFEREINAYNNIIPSLEQILAQSASNKYQPYAPKCYYTHLGEPASLIILEDLTESGFRLIKPLGGLDLKHCVIAIHALAVHHAASVVLHAEHPEVMEQFKVSGYSAHMRQNVERIFNPFLKQLADEAENWPECKSGIADKLHDLVSKTFDHLMTCVKTDDEVFNVFCHEDTWMNNIMFQYNEETKQVKDVRFVDFQVCQWTSPAVDLLYFINANASVTIVKRPHILIDEYYKTLSATLDTLGYGHLSPSKNDIYDEFEKRHKFGVIMGCILRKVMYVDRNVHDDVDMEKVLKEDFKHVFPEMYVKDMKDILPIFHQRGWL</sequence>
<dbReference type="PANTHER" id="PTHR11012:SF56">
    <property type="entry name" value="CHK KINASE-LIKE DOMAIN-CONTAINING PROTEIN-RELATED"/>
    <property type="match status" value="1"/>
</dbReference>
<name>A0AAD8E6R2_DIPPU</name>
<reference evidence="2" key="1">
    <citation type="journal article" date="2023" name="IScience">
        <title>Live-bearing cockroach genome reveals convergent evolutionary mechanisms linked to viviparity in insects and beyond.</title>
        <authorList>
            <person name="Fouks B."/>
            <person name="Harrison M.C."/>
            <person name="Mikhailova A.A."/>
            <person name="Marchal E."/>
            <person name="English S."/>
            <person name="Carruthers M."/>
            <person name="Jennings E.C."/>
            <person name="Chiamaka E.L."/>
            <person name="Frigard R.A."/>
            <person name="Pippel M."/>
            <person name="Attardo G.M."/>
            <person name="Benoit J.B."/>
            <person name="Bornberg-Bauer E."/>
            <person name="Tobe S.S."/>
        </authorList>
    </citation>
    <scope>NUCLEOTIDE SEQUENCE</scope>
    <source>
        <strain evidence="2">Stay&amp;Tobe</strain>
    </source>
</reference>
<accession>A0AAD8E6R2</accession>
<evidence type="ECO:0000313" key="2">
    <source>
        <dbReference type="EMBL" id="KAJ9578891.1"/>
    </source>
</evidence>
<dbReference type="EMBL" id="JASPKZ010008856">
    <property type="protein sequence ID" value="KAJ9578891.1"/>
    <property type="molecule type" value="Genomic_DNA"/>
</dbReference>
<gene>
    <name evidence="2" type="ORF">L9F63_004905</name>
</gene>
<comment type="caution">
    <text evidence="2">The sequence shown here is derived from an EMBL/GenBank/DDBJ whole genome shotgun (WGS) entry which is preliminary data.</text>
</comment>
<feature type="domain" description="CHK kinase-like" evidence="1">
    <location>
        <begin position="130"/>
        <end position="323"/>
    </location>
</feature>
<evidence type="ECO:0000259" key="1">
    <source>
        <dbReference type="SMART" id="SM00587"/>
    </source>
</evidence>
<dbReference type="InterPro" id="IPR004119">
    <property type="entry name" value="EcKL"/>
</dbReference>
<dbReference type="Gene3D" id="3.90.1200.10">
    <property type="match status" value="1"/>
</dbReference>
<evidence type="ECO:0000313" key="3">
    <source>
        <dbReference type="Proteomes" id="UP001233999"/>
    </source>
</evidence>
<dbReference type="SMART" id="SM00587">
    <property type="entry name" value="CHK"/>
    <property type="match status" value="1"/>
</dbReference>
<dbReference type="InterPro" id="IPR011009">
    <property type="entry name" value="Kinase-like_dom_sf"/>
</dbReference>
<protein>
    <recommendedName>
        <fullName evidence="1">CHK kinase-like domain-containing protein</fullName>
    </recommendedName>
</protein>
<dbReference type="AlphaFoldDB" id="A0AAD8E6R2"/>
<organism evidence="2 3">
    <name type="scientific">Diploptera punctata</name>
    <name type="common">Pacific beetle cockroach</name>
    <dbReference type="NCBI Taxonomy" id="6984"/>
    <lineage>
        <taxon>Eukaryota</taxon>
        <taxon>Metazoa</taxon>
        <taxon>Ecdysozoa</taxon>
        <taxon>Arthropoda</taxon>
        <taxon>Hexapoda</taxon>
        <taxon>Insecta</taxon>
        <taxon>Pterygota</taxon>
        <taxon>Neoptera</taxon>
        <taxon>Polyneoptera</taxon>
        <taxon>Dictyoptera</taxon>
        <taxon>Blattodea</taxon>
        <taxon>Blaberoidea</taxon>
        <taxon>Blaberidae</taxon>
        <taxon>Diplopterinae</taxon>
        <taxon>Diploptera</taxon>
    </lineage>
</organism>